<dbReference type="AlphaFoldDB" id="A0A023FE74"/>
<accession>A0A023FE74</accession>
<name>A0A023FE74_AMBCJ</name>
<sequence>MFIFVVMFFSPHPSCCHLKHTILVETVGFVSVCRDMYNHIGQGVRPCSLRDMHLTLPPSLTLCELLIDGFRLNSAKALWGLPMVVEAGSAVVFTSPATLHSCCVDAVQYVVSCWRLTVSTGWIPSLIAVTLFTSFAAHCTFLKCQKTVGIFS</sequence>
<reference evidence="1" key="1">
    <citation type="submission" date="2014-03" db="EMBL/GenBank/DDBJ databases">
        <title>The sialotranscriptome of Amblyomma triste, Amblyomma parvum and Amblyomma cajennense ticks, uncovered by 454-based RNA-seq.</title>
        <authorList>
            <person name="Garcia G.R."/>
            <person name="Gardinassi L.G."/>
            <person name="Ribeiro J.M."/>
            <person name="Anatriello E."/>
            <person name="Ferreira B.R."/>
            <person name="Moreira H.N."/>
            <person name="Mafra C."/>
            <person name="Olegario M.M."/>
            <person name="Szabo P.J."/>
            <person name="Miranda-Santos I.K."/>
            <person name="Maruyama S.R."/>
        </authorList>
    </citation>
    <scope>NUCLEOTIDE SEQUENCE</scope>
    <source>
        <strain evidence="1">Uberlandia</strain>
        <tissue evidence="1">Salivary glands</tissue>
    </source>
</reference>
<protein>
    <submittedName>
        <fullName evidence="1">Putative secreted protein</fullName>
    </submittedName>
</protein>
<proteinExistence type="evidence at transcript level"/>
<dbReference type="EMBL" id="GBBK01005388">
    <property type="protein sequence ID" value="JAC19094.1"/>
    <property type="molecule type" value="mRNA"/>
</dbReference>
<evidence type="ECO:0000313" key="1">
    <source>
        <dbReference type="EMBL" id="JAC19094.1"/>
    </source>
</evidence>
<organism evidence="1">
    <name type="scientific">Amblyomma cajennense</name>
    <name type="common">Cayenne tick</name>
    <name type="synonym">Acarus cajennensis</name>
    <dbReference type="NCBI Taxonomy" id="34607"/>
    <lineage>
        <taxon>Eukaryota</taxon>
        <taxon>Metazoa</taxon>
        <taxon>Ecdysozoa</taxon>
        <taxon>Arthropoda</taxon>
        <taxon>Chelicerata</taxon>
        <taxon>Arachnida</taxon>
        <taxon>Acari</taxon>
        <taxon>Parasitiformes</taxon>
        <taxon>Ixodida</taxon>
        <taxon>Ixodoidea</taxon>
        <taxon>Ixodidae</taxon>
        <taxon>Amblyomminae</taxon>
        <taxon>Amblyomma</taxon>
    </lineage>
</organism>